<organism evidence="1 2">
    <name type="scientific">Flammeovirga yaeyamensis</name>
    <dbReference type="NCBI Taxonomy" id="367791"/>
    <lineage>
        <taxon>Bacteria</taxon>
        <taxon>Pseudomonadati</taxon>
        <taxon>Bacteroidota</taxon>
        <taxon>Cytophagia</taxon>
        <taxon>Cytophagales</taxon>
        <taxon>Flammeovirgaceae</taxon>
        <taxon>Flammeovirga</taxon>
    </lineage>
</organism>
<sequence length="435" mass="48734">MAIVKNNTITEIPIYGSSRIGQFEPSNTHSSSSIGTAHHKFEYSNHLGNVLATTDDLGNVFSYSDYYPFGLSMEGRSWSDDGYRYGFNGKEKDNDLAKSNYDFGARIYNPIIGRWLSPDPLELSTPYYSTYQSFCNSPISIIDPDGKSGIVSFDKNGNGGKGEIVVSSNIFFYGEGDAALSTAVSNNMMSVLNEASKGLLFRYQGQDGEYPVRFEINSEFGTMEQALERINNDPGNPINNYVRFSKGIKSFTQPQPVDLYVNKVTGNQYIEKSDRFIQLAAGSNSFIFNIDDLLDGKTITSHEFLHGLGYLNKSQSNFNIPYLSEVKNSTKFTLTPKGDKEKMKKYFEILQSYDGSHNNIPLNGVPTIMTQGHAIEYINKSYLLIESKVDSRKVKKDNSDIFNIFRSKKISPTKKHQSLGKTNDKIFNDKGDVIN</sequence>
<protein>
    <submittedName>
        <fullName evidence="1">RHS repeat-associated core domain-containing protein</fullName>
    </submittedName>
</protein>
<dbReference type="InterPro" id="IPR022385">
    <property type="entry name" value="Rhs_assc_core"/>
</dbReference>
<dbReference type="Gene3D" id="2.180.10.10">
    <property type="entry name" value="RHS repeat-associated core"/>
    <property type="match status" value="1"/>
</dbReference>
<evidence type="ECO:0000313" key="1">
    <source>
        <dbReference type="EMBL" id="QWG04186.1"/>
    </source>
</evidence>
<dbReference type="Proteomes" id="UP000678679">
    <property type="component" value="Chromosome 2"/>
</dbReference>
<dbReference type="PANTHER" id="PTHR32305">
    <property type="match status" value="1"/>
</dbReference>
<dbReference type="PANTHER" id="PTHR32305:SF15">
    <property type="entry name" value="PROTEIN RHSA-RELATED"/>
    <property type="match status" value="1"/>
</dbReference>
<dbReference type="KEGG" id="fya:KMW28_25170"/>
<evidence type="ECO:0000313" key="2">
    <source>
        <dbReference type="Proteomes" id="UP000678679"/>
    </source>
</evidence>
<dbReference type="RefSeq" id="WP_169663674.1">
    <property type="nucleotide sequence ID" value="NZ_CP076133.1"/>
</dbReference>
<keyword evidence="2" id="KW-1185">Reference proteome</keyword>
<dbReference type="NCBIfam" id="TIGR03696">
    <property type="entry name" value="Rhs_assc_core"/>
    <property type="match status" value="1"/>
</dbReference>
<dbReference type="EMBL" id="CP076133">
    <property type="protein sequence ID" value="QWG04186.1"/>
    <property type="molecule type" value="Genomic_DNA"/>
</dbReference>
<dbReference type="InterPro" id="IPR050708">
    <property type="entry name" value="T6SS_VgrG/RHS"/>
</dbReference>
<reference evidence="1 2" key="1">
    <citation type="submission" date="2021-05" db="EMBL/GenBank/DDBJ databases">
        <title>Comparative genomic studies on the polysaccharide-degrading batcterial strains of the Flammeovirga genus.</title>
        <authorList>
            <person name="Zewei F."/>
            <person name="Zheng Z."/>
            <person name="Yu L."/>
            <person name="Ruyue G."/>
            <person name="Yanhong M."/>
            <person name="Yuanyuan C."/>
            <person name="Jingyan G."/>
            <person name="Wenjun H."/>
        </authorList>
    </citation>
    <scope>NUCLEOTIDE SEQUENCE [LARGE SCALE GENOMIC DNA]</scope>
    <source>
        <strain evidence="1 2">NBRC:100898</strain>
    </source>
</reference>
<gene>
    <name evidence="1" type="ORF">KMW28_25170</name>
</gene>
<dbReference type="AlphaFoldDB" id="A0AAX1N9L0"/>
<accession>A0AAX1N9L0</accession>
<proteinExistence type="predicted"/>
<name>A0AAX1N9L0_9BACT</name>